<organism evidence="2 3">
    <name type="scientific">Gloeophyllum trabeum (strain ATCC 11539 / FP-39264 / Madison 617)</name>
    <name type="common">Brown rot fungus</name>
    <dbReference type="NCBI Taxonomy" id="670483"/>
    <lineage>
        <taxon>Eukaryota</taxon>
        <taxon>Fungi</taxon>
        <taxon>Dikarya</taxon>
        <taxon>Basidiomycota</taxon>
        <taxon>Agaricomycotina</taxon>
        <taxon>Agaricomycetes</taxon>
        <taxon>Gloeophyllales</taxon>
        <taxon>Gloeophyllaceae</taxon>
        <taxon>Gloeophyllum</taxon>
    </lineage>
</organism>
<keyword evidence="3" id="KW-1185">Reference proteome</keyword>
<dbReference type="GeneID" id="19302275"/>
<feature type="compositionally biased region" description="Polar residues" evidence="1">
    <location>
        <begin position="48"/>
        <end position="67"/>
    </location>
</feature>
<feature type="compositionally biased region" description="Polar residues" evidence="1">
    <location>
        <begin position="1"/>
        <end position="10"/>
    </location>
</feature>
<feature type="compositionally biased region" description="Polar residues" evidence="1">
    <location>
        <begin position="20"/>
        <end position="37"/>
    </location>
</feature>
<proteinExistence type="predicted"/>
<evidence type="ECO:0000313" key="3">
    <source>
        <dbReference type="Proteomes" id="UP000030669"/>
    </source>
</evidence>
<dbReference type="HOGENOM" id="CLU_1332048_0_0_1"/>
<dbReference type="AlphaFoldDB" id="S7PZ74"/>
<dbReference type="EMBL" id="KB469306">
    <property type="protein sequence ID" value="EPQ52951.1"/>
    <property type="molecule type" value="Genomic_DNA"/>
</dbReference>
<feature type="region of interest" description="Disordered" evidence="1">
    <location>
        <begin position="1"/>
        <end position="106"/>
    </location>
</feature>
<dbReference type="Proteomes" id="UP000030669">
    <property type="component" value="Unassembled WGS sequence"/>
</dbReference>
<feature type="compositionally biased region" description="Low complexity" evidence="1">
    <location>
        <begin position="91"/>
        <end position="102"/>
    </location>
</feature>
<evidence type="ECO:0000256" key="1">
    <source>
        <dbReference type="SAM" id="MobiDB-lite"/>
    </source>
</evidence>
<name>S7PZ74_GLOTA</name>
<sequence>MASSTSSQPRRTARAEHLSGRTTTSGKQPVDTGNNAPPKSRVERQVPPTFNTTIFHESRDSTASLNPFHNPDKDKFTLPKEERARPAFDWSSAPSTSSSEQSALHQLMRDPASLAKIARAYRVLKARKQQEDEEAAACALSEDDRRSLEETFSCRLSELSIADAGYVGPRVSVAESVASDDTVTQDDYVAGHDLSDFYFDAKLGGA</sequence>
<evidence type="ECO:0000313" key="2">
    <source>
        <dbReference type="EMBL" id="EPQ52951.1"/>
    </source>
</evidence>
<accession>S7PZ74</accession>
<dbReference type="RefSeq" id="XP_007868279.1">
    <property type="nucleotide sequence ID" value="XM_007870088.1"/>
</dbReference>
<protein>
    <submittedName>
        <fullName evidence="2">Uncharacterized protein</fullName>
    </submittedName>
</protein>
<reference evidence="2 3" key="1">
    <citation type="journal article" date="2012" name="Science">
        <title>The Paleozoic origin of enzymatic lignin decomposition reconstructed from 31 fungal genomes.</title>
        <authorList>
            <person name="Floudas D."/>
            <person name="Binder M."/>
            <person name="Riley R."/>
            <person name="Barry K."/>
            <person name="Blanchette R.A."/>
            <person name="Henrissat B."/>
            <person name="Martinez A.T."/>
            <person name="Otillar R."/>
            <person name="Spatafora J.W."/>
            <person name="Yadav J.S."/>
            <person name="Aerts A."/>
            <person name="Benoit I."/>
            <person name="Boyd A."/>
            <person name="Carlson A."/>
            <person name="Copeland A."/>
            <person name="Coutinho P.M."/>
            <person name="de Vries R.P."/>
            <person name="Ferreira P."/>
            <person name="Findley K."/>
            <person name="Foster B."/>
            <person name="Gaskell J."/>
            <person name="Glotzer D."/>
            <person name="Gorecki P."/>
            <person name="Heitman J."/>
            <person name="Hesse C."/>
            <person name="Hori C."/>
            <person name="Igarashi K."/>
            <person name="Jurgens J.A."/>
            <person name="Kallen N."/>
            <person name="Kersten P."/>
            <person name="Kohler A."/>
            <person name="Kuees U."/>
            <person name="Kumar T.K.A."/>
            <person name="Kuo A."/>
            <person name="LaButti K."/>
            <person name="Larrondo L.F."/>
            <person name="Lindquist E."/>
            <person name="Ling A."/>
            <person name="Lombard V."/>
            <person name="Lucas S."/>
            <person name="Lundell T."/>
            <person name="Martin R."/>
            <person name="McLaughlin D.J."/>
            <person name="Morgenstern I."/>
            <person name="Morin E."/>
            <person name="Murat C."/>
            <person name="Nagy L.G."/>
            <person name="Nolan M."/>
            <person name="Ohm R.A."/>
            <person name="Patyshakuliyeva A."/>
            <person name="Rokas A."/>
            <person name="Ruiz-Duenas F.J."/>
            <person name="Sabat G."/>
            <person name="Salamov A."/>
            <person name="Samejima M."/>
            <person name="Schmutz J."/>
            <person name="Slot J.C."/>
            <person name="St John F."/>
            <person name="Stenlid J."/>
            <person name="Sun H."/>
            <person name="Sun S."/>
            <person name="Syed K."/>
            <person name="Tsang A."/>
            <person name="Wiebenga A."/>
            <person name="Young D."/>
            <person name="Pisabarro A."/>
            <person name="Eastwood D.C."/>
            <person name="Martin F."/>
            <person name="Cullen D."/>
            <person name="Grigoriev I.V."/>
            <person name="Hibbett D.S."/>
        </authorList>
    </citation>
    <scope>NUCLEOTIDE SEQUENCE [LARGE SCALE GENOMIC DNA]</scope>
    <source>
        <strain evidence="2 3">ATCC 11539</strain>
    </source>
</reference>
<dbReference type="KEGG" id="gtr:GLOTRDRAFT_131236"/>
<gene>
    <name evidence="2" type="ORF">GLOTRDRAFT_131236</name>
</gene>
<feature type="compositionally biased region" description="Basic and acidic residues" evidence="1">
    <location>
        <begin position="70"/>
        <end position="86"/>
    </location>
</feature>